<protein>
    <submittedName>
        <fullName evidence="1">Uncharacterized protein</fullName>
    </submittedName>
</protein>
<evidence type="ECO:0000313" key="1">
    <source>
        <dbReference type="EMBL" id="KAF3589106.1"/>
    </source>
</evidence>
<comment type="caution">
    <text evidence="1">The sequence shown here is derived from an EMBL/GenBank/DDBJ whole genome shotgun (WGS) entry which is preliminary data.</text>
</comment>
<name>A0A8S9S8Z7_BRACR</name>
<dbReference type="AlphaFoldDB" id="A0A8S9S8Z7"/>
<sequence length="226" mass="24624">MLCSSSNILSSESSECVISSGLEVGSIKRLSAPLVSPFDPHPLISHSEVQSSSQPAILNSSAFRRSTVSFGLLINDEEKAARKAQEEKLREWSSLGVVLVDILEESNSATELLRFLDIWLIVFMEQDPVSAPRASASEIELDAVIGGGRLVDPSCFTSSLEFVSASLGFRELDSSRDFLRCLWSVKLIGARTDASTVLKCTDRKMENSGAPRDSPWLDRVTSVALK</sequence>
<proteinExistence type="predicted"/>
<accession>A0A8S9S8Z7</accession>
<reference evidence="1" key="1">
    <citation type="submission" date="2019-12" db="EMBL/GenBank/DDBJ databases">
        <title>Genome sequencing and annotation of Brassica cretica.</title>
        <authorList>
            <person name="Studholme D.J."/>
            <person name="Sarris P."/>
        </authorList>
    </citation>
    <scope>NUCLEOTIDE SEQUENCE</scope>
    <source>
        <strain evidence="1">PFS-109/04</strain>
        <tissue evidence="1">Leaf</tissue>
    </source>
</reference>
<gene>
    <name evidence="1" type="ORF">F2Q69_00030425</name>
</gene>
<dbReference type="EMBL" id="QGKX02000088">
    <property type="protein sequence ID" value="KAF3589106.1"/>
    <property type="molecule type" value="Genomic_DNA"/>
</dbReference>
<evidence type="ECO:0000313" key="2">
    <source>
        <dbReference type="Proteomes" id="UP000712600"/>
    </source>
</evidence>
<organism evidence="1 2">
    <name type="scientific">Brassica cretica</name>
    <name type="common">Mustard</name>
    <dbReference type="NCBI Taxonomy" id="69181"/>
    <lineage>
        <taxon>Eukaryota</taxon>
        <taxon>Viridiplantae</taxon>
        <taxon>Streptophyta</taxon>
        <taxon>Embryophyta</taxon>
        <taxon>Tracheophyta</taxon>
        <taxon>Spermatophyta</taxon>
        <taxon>Magnoliopsida</taxon>
        <taxon>eudicotyledons</taxon>
        <taxon>Gunneridae</taxon>
        <taxon>Pentapetalae</taxon>
        <taxon>rosids</taxon>
        <taxon>malvids</taxon>
        <taxon>Brassicales</taxon>
        <taxon>Brassicaceae</taxon>
        <taxon>Brassiceae</taxon>
        <taxon>Brassica</taxon>
    </lineage>
</organism>
<dbReference type="Proteomes" id="UP000712600">
    <property type="component" value="Unassembled WGS sequence"/>
</dbReference>